<feature type="region of interest" description="Disordered" evidence="1">
    <location>
        <begin position="16"/>
        <end position="171"/>
    </location>
</feature>
<organism evidence="3 4">
    <name type="scientific">Elsinoe australis</name>
    <dbReference type="NCBI Taxonomy" id="40998"/>
    <lineage>
        <taxon>Eukaryota</taxon>
        <taxon>Fungi</taxon>
        <taxon>Dikarya</taxon>
        <taxon>Ascomycota</taxon>
        <taxon>Pezizomycotina</taxon>
        <taxon>Dothideomycetes</taxon>
        <taxon>Dothideomycetidae</taxon>
        <taxon>Myriangiales</taxon>
        <taxon>Elsinoaceae</taxon>
        <taxon>Elsinoe</taxon>
    </lineage>
</organism>
<dbReference type="EMBL" id="NHZQ01000419">
    <property type="protein sequence ID" value="PSK36600.1"/>
    <property type="molecule type" value="Genomic_DNA"/>
</dbReference>
<feature type="compositionally biased region" description="Polar residues" evidence="1">
    <location>
        <begin position="32"/>
        <end position="48"/>
    </location>
</feature>
<dbReference type="AlphaFoldDB" id="A0A2P7YKX4"/>
<feature type="compositionally biased region" description="Low complexity" evidence="1">
    <location>
        <begin position="49"/>
        <end position="60"/>
    </location>
</feature>
<protein>
    <submittedName>
        <fullName evidence="3">Uncharacterized protein</fullName>
    </submittedName>
</protein>
<evidence type="ECO:0000256" key="2">
    <source>
        <dbReference type="SAM" id="SignalP"/>
    </source>
</evidence>
<feature type="signal peptide" evidence="2">
    <location>
        <begin position="1"/>
        <end position="17"/>
    </location>
</feature>
<comment type="caution">
    <text evidence="3">The sequence shown here is derived from an EMBL/GenBank/DDBJ whole genome shotgun (WGS) entry which is preliminary data.</text>
</comment>
<evidence type="ECO:0000313" key="3">
    <source>
        <dbReference type="EMBL" id="PSK36600.1"/>
    </source>
</evidence>
<accession>A0A2P7YKX4</accession>
<keyword evidence="2" id="KW-0732">Signal</keyword>
<feature type="compositionally biased region" description="Basic residues" evidence="1">
    <location>
        <begin position="160"/>
        <end position="171"/>
    </location>
</feature>
<sequence>MKLLALVLATSAALAAAADEKGGSGAGPSGNRPPTINTYVDPRYQSNTGLSLPSSSSSGSPAGGRFNPNQSQGTPNTPLPLYDPPPGYWDRVPAGGSRPESTSGATTGGTSTSVREPQRPVSDPGASGAGASAPSAAAVQGWNAYGTGAKGAKSSGGKKSGSKSRRAVFIA</sequence>
<reference evidence="3 4" key="1">
    <citation type="submission" date="2017-05" db="EMBL/GenBank/DDBJ databases">
        <title>Draft genome sequence of Elsinoe australis.</title>
        <authorList>
            <person name="Cheng Q."/>
        </authorList>
    </citation>
    <scope>NUCLEOTIDE SEQUENCE [LARGE SCALE GENOMIC DNA]</scope>
    <source>
        <strain evidence="3 4">NL1</strain>
    </source>
</reference>
<dbReference type="Proteomes" id="UP000243723">
    <property type="component" value="Unassembled WGS sequence"/>
</dbReference>
<evidence type="ECO:0000256" key="1">
    <source>
        <dbReference type="SAM" id="MobiDB-lite"/>
    </source>
</evidence>
<evidence type="ECO:0000313" key="4">
    <source>
        <dbReference type="Proteomes" id="UP000243723"/>
    </source>
</evidence>
<feature type="chain" id="PRO_5015173818" evidence="2">
    <location>
        <begin position="18"/>
        <end position="171"/>
    </location>
</feature>
<feature type="compositionally biased region" description="Low complexity" evidence="1">
    <location>
        <begin position="101"/>
        <end position="113"/>
    </location>
</feature>
<proteinExistence type="predicted"/>
<feature type="compositionally biased region" description="Pro residues" evidence="1">
    <location>
        <begin position="77"/>
        <end position="87"/>
    </location>
</feature>
<gene>
    <name evidence="3" type="ORF">B9Z65_1783</name>
</gene>
<name>A0A2P7YKX4_9PEZI</name>
<keyword evidence="4" id="KW-1185">Reference proteome</keyword>
<feature type="compositionally biased region" description="Low complexity" evidence="1">
    <location>
        <begin position="124"/>
        <end position="138"/>
    </location>
</feature>